<protein>
    <recommendedName>
        <fullName evidence="3">RES domain-containing protein</fullName>
    </recommendedName>
</protein>
<proteinExistence type="predicted"/>
<sequence length="168" mass="18221">MDIEIGQLSIGEIGYKAANFDVWNAAIYQQSAGNDADWSGLYIAEAESTAQGYLPDYAGQDGSGVGYIHRVSVTSDLPLITCLDESFKQGDIDVPALKQALRNAGVAVADDQLLIPRLGQLGYCFRCYNNEEGDIEVIVPNSLAQHIAMNSIKRCTIQAYIVQNCQAI</sequence>
<dbReference type="EMBL" id="CP140158">
    <property type="protein sequence ID" value="WQG86497.1"/>
    <property type="molecule type" value="Genomic_DNA"/>
</dbReference>
<evidence type="ECO:0000313" key="2">
    <source>
        <dbReference type="Proteomes" id="UP001324185"/>
    </source>
</evidence>
<name>A0ABZ0X7B5_9GAMM</name>
<evidence type="ECO:0008006" key="3">
    <source>
        <dbReference type="Google" id="ProtNLM"/>
    </source>
</evidence>
<keyword evidence="2" id="KW-1185">Reference proteome</keyword>
<gene>
    <name evidence="1" type="ORF">SR900_06325</name>
</gene>
<dbReference type="Proteomes" id="UP001324185">
    <property type="component" value="Chromosome"/>
</dbReference>
<evidence type="ECO:0000313" key="1">
    <source>
        <dbReference type="EMBL" id="WQG86497.1"/>
    </source>
</evidence>
<reference evidence="1 2" key="1">
    <citation type="submission" date="2023-11" db="EMBL/GenBank/DDBJ databases">
        <title>MicrobeMod: A computational toolkit for identifying prokaryotic methylation and restriction-modification with nanopore sequencing.</title>
        <authorList>
            <person name="Crits-Christoph A."/>
            <person name="Kang S.C."/>
            <person name="Lee H."/>
            <person name="Ostrov N."/>
        </authorList>
    </citation>
    <scope>NUCLEOTIDE SEQUENCE [LARGE SCALE GENOMIC DNA]</scope>
    <source>
        <strain evidence="1 2">DSMZ 16071</strain>
    </source>
</reference>
<organism evidence="1 2">
    <name type="scientific">Kangiella aquimarina</name>
    <dbReference type="NCBI Taxonomy" id="261965"/>
    <lineage>
        <taxon>Bacteria</taxon>
        <taxon>Pseudomonadati</taxon>
        <taxon>Pseudomonadota</taxon>
        <taxon>Gammaproteobacteria</taxon>
        <taxon>Kangiellales</taxon>
        <taxon>Kangiellaceae</taxon>
        <taxon>Kangiella</taxon>
    </lineage>
</organism>
<dbReference type="RefSeq" id="WP_018624544.1">
    <property type="nucleotide sequence ID" value="NZ_CP140158.1"/>
</dbReference>
<dbReference type="Gene3D" id="3.90.175.10">
    <property type="entry name" value="Diphtheria Toxin, domain 1"/>
    <property type="match status" value="1"/>
</dbReference>
<accession>A0ABZ0X7B5</accession>